<evidence type="ECO:0000259" key="5">
    <source>
        <dbReference type="Pfam" id="PF03467"/>
    </source>
</evidence>
<dbReference type="OrthoDB" id="18087at2759"/>
<evidence type="ECO:0000256" key="1">
    <source>
        <dbReference type="ARBA" id="ARBA00004123"/>
    </source>
</evidence>
<keyword evidence="4" id="KW-0539">Nucleus</keyword>
<evidence type="ECO:0000256" key="4">
    <source>
        <dbReference type="ARBA" id="ARBA00023242"/>
    </source>
</evidence>
<sequence>MDRKGKNCQNNPKLVIRRLPPFFTLKDFKEHFNPLPAYTYFYFVPSEGNEDEIALYSRAYIQLTDLENIFKFRDKYDNSVIVGPKGEEYRIVVEYAPFQQFPPKRSRKIFDKECGTIEDNDYYILFLQNLQRLKRESKLKPPIKFNICDSTSSNKDELTPLLKYISKHKMRPESNIELKQKQKNNCIIFVNSSVKKSGGSKRFNKANPKKKIKFQPKISLV</sequence>
<dbReference type="GO" id="GO:0045727">
    <property type="term" value="P:positive regulation of translation"/>
    <property type="evidence" value="ECO:0007669"/>
    <property type="project" value="TreeGrafter"/>
</dbReference>
<dbReference type="GO" id="GO:0005737">
    <property type="term" value="C:cytoplasm"/>
    <property type="evidence" value="ECO:0007669"/>
    <property type="project" value="TreeGrafter"/>
</dbReference>
<dbReference type="GO" id="GO:0000184">
    <property type="term" value="P:nuclear-transcribed mRNA catabolic process, nonsense-mediated decay"/>
    <property type="evidence" value="ECO:0007669"/>
    <property type="project" value="UniProtKB-KW"/>
</dbReference>
<comment type="subcellular location">
    <subcellularLocation>
        <location evidence="1">Nucleus</location>
    </subcellularLocation>
</comment>
<protein>
    <submittedName>
        <fullName evidence="7">Regulator of nonsense transcripts 3A-like</fullName>
    </submittedName>
</protein>
<keyword evidence="3" id="KW-0866">Nonsense-mediated mRNA decay</keyword>
<name>A0A1W4W638_AGRPL</name>
<dbReference type="GeneID" id="108733045"/>
<dbReference type="PANTHER" id="PTHR13112:SF0">
    <property type="entry name" value="FI21285P1"/>
    <property type="match status" value="1"/>
</dbReference>
<dbReference type="GO" id="GO:0003729">
    <property type="term" value="F:mRNA binding"/>
    <property type="evidence" value="ECO:0007669"/>
    <property type="project" value="TreeGrafter"/>
</dbReference>
<accession>A0A1W4W638</accession>
<dbReference type="KEGG" id="apln:108733045"/>
<dbReference type="InParanoid" id="A0A1W4W638"/>
<gene>
    <name evidence="7" type="primary">LOC108733045</name>
</gene>
<comment type="similarity">
    <text evidence="2">Belongs to the RENT3 family.</text>
</comment>
<dbReference type="InterPro" id="IPR035979">
    <property type="entry name" value="RBD_domain_sf"/>
</dbReference>
<evidence type="ECO:0000256" key="2">
    <source>
        <dbReference type="ARBA" id="ARBA00005991"/>
    </source>
</evidence>
<dbReference type="Pfam" id="PF03467">
    <property type="entry name" value="Smg4_UPF3"/>
    <property type="match status" value="1"/>
</dbReference>
<evidence type="ECO:0000313" key="7">
    <source>
        <dbReference type="RefSeq" id="XP_018319574.1"/>
    </source>
</evidence>
<dbReference type="CDD" id="cd12455">
    <property type="entry name" value="RRM_like_Smg4_UPF3"/>
    <property type="match status" value="1"/>
</dbReference>
<dbReference type="Gene3D" id="3.30.70.330">
    <property type="match status" value="1"/>
</dbReference>
<keyword evidence="6" id="KW-1185">Reference proteome</keyword>
<dbReference type="AlphaFoldDB" id="A0A1W4W638"/>
<proteinExistence type="inferred from homology"/>
<dbReference type="PANTHER" id="PTHR13112">
    <property type="entry name" value="UPF3 REGULATOR OF NONSENSE TRANSCRIPTS-LIKE PROTEIN"/>
    <property type="match status" value="1"/>
</dbReference>
<organism evidence="6 7">
    <name type="scientific">Agrilus planipennis</name>
    <name type="common">Emerald ash borer</name>
    <name type="synonym">Agrilus marcopoli</name>
    <dbReference type="NCBI Taxonomy" id="224129"/>
    <lineage>
        <taxon>Eukaryota</taxon>
        <taxon>Metazoa</taxon>
        <taxon>Ecdysozoa</taxon>
        <taxon>Arthropoda</taxon>
        <taxon>Hexapoda</taxon>
        <taxon>Insecta</taxon>
        <taxon>Pterygota</taxon>
        <taxon>Neoptera</taxon>
        <taxon>Endopterygota</taxon>
        <taxon>Coleoptera</taxon>
        <taxon>Polyphaga</taxon>
        <taxon>Elateriformia</taxon>
        <taxon>Buprestoidea</taxon>
        <taxon>Buprestidae</taxon>
        <taxon>Agrilinae</taxon>
        <taxon>Agrilus</taxon>
    </lineage>
</organism>
<dbReference type="InterPro" id="IPR005120">
    <property type="entry name" value="UPF3_dom"/>
</dbReference>
<dbReference type="Proteomes" id="UP000192223">
    <property type="component" value="Unplaced"/>
</dbReference>
<evidence type="ECO:0000256" key="3">
    <source>
        <dbReference type="ARBA" id="ARBA00023161"/>
    </source>
</evidence>
<dbReference type="SUPFAM" id="SSF54928">
    <property type="entry name" value="RNA-binding domain, RBD"/>
    <property type="match status" value="1"/>
</dbReference>
<dbReference type="RefSeq" id="XP_018319574.1">
    <property type="nucleotide sequence ID" value="XM_018464072.2"/>
</dbReference>
<evidence type="ECO:0000313" key="6">
    <source>
        <dbReference type="Proteomes" id="UP000192223"/>
    </source>
</evidence>
<dbReference type="STRING" id="224129.A0A1W4W638"/>
<dbReference type="GO" id="GO:0005730">
    <property type="term" value="C:nucleolus"/>
    <property type="evidence" value="ECO:0007669"/>
    <property type="project" value="TreeGrafter"/>
</dbReference>
<reference evidence="7" key="1">
    <citation type="submission" date="2025-08" db="UniProtKB">
        <authorList>
            <consortium name="RefSeq"/>
        </authorList>
    </citation>
    <scope>IDENTIFICATION</scope>
    <source>
        <tissue evidence="7">Entire body</tissue>
    </source>
</reference>
<dbReference type="InterPro" id="IPR012677">
    <property type="entry name" value="Nucleotide-bd_a/b_plait_sf"/>
</dbReference>
<feature type="domain" description="UPF3" evidence="5">
    <location>
        <begin position="11"/>
        <end position="169"/>
    </location>
</feature>
<dbReference type="InterPro" id="IPR039722">
    <property type="entry name" value="Upf3"/>
</dbReference>